<dbReference type="GO" id="GO:0004140">
    <property type="term" value="F:dephospho-CoA kinase activity"/>
    <property type="evidence" value="ECO:0007669"/>
    <property type="project" value="UniProtKB-EC"/>
</dbReference>
<keyword evidence="3 6" id="KW-0418">Kinase</keyword>
<protein>
    <recommendedName>
        <fullName evidence="3 4">Dephospho-CoA kinase</fullName>
        <ecNumber evidence="3 4">2.7.1.24</ecNumber>
    </recommendedName>
    <alternativeName>
        <fullName evidence="3">Dephosphocoenzyme A kinase</fullName>
    </alternativeName>
</protein>
<sequence>MKIIGLTGGIATGKSTVSKMLAQAGFPIVDADLVAREVVEPGTTTLEKIKMAFGANIIDNGVLDRKRLGERIFADPSQRRELDQIIQPAIKSAMEDKIAFWRMQKVPLLIIDLALLFERGYDKTDLFDKIVLVMTDRRIQLERLMARNHLSLAEAEQRVNSQMKSEQKLAGADFVIDNNGNLDDLKQQVDELIAKLQEYGHAQ</sequence>
<evidence type="ECO:0000313" key="6">
    <source>
        <dbReference type="EMBL" id="CAK8053562.1"/>
    </source>
</evidence>
<keyword evidence="5" id="KW-0175">Coiled coil</keyword>
<proteinExistence type="inferred from homology"/>
<comment type="function">
    <text evidence="3">Catalyzes the phosphorylation of the 3'-hydroxyl group of dephosphocoenzyme A to form coenzyme A.</text>
</comment>
<keyword evidence="7" id="KW-1185">Reference proteome</keyword>
<dbReference type="EC" id="2.7.1.24" evidence="3 4"/>
<comment type="similarity">
    <text evidence="3">Belongs to the CoaE family.</text>
</comment>
<dbReference type="NCBIfam" id="TIGR00152">
    <property type="entry name" value="dephospho-CoA kinase"/>
    <property type="match status" value="1"/>
</dbReference>
<comment type="catalytic activity">
    <reaction evidence="3">
        <text>3'-dephospho-CoA + ATP = ADP + CoA + H(+)</text>
        <dbReference type="Rhea" id="RHEA:18245"/>
        <dbReference type="ChEBI" id="CHEBI:15378"/>
        <dbReference type="ChEBI" id="CHEBI:30616"/>
        <dbReference type="ChEBI" id="CHEBI:57287"/>
        <dbReference type="ChEBI" id="CHEBI:57328"/>
        <dbReference type="ChEBI" id="CHEBI:456216"/>
        <dbReference type="EC" id="2.7.1.24"/>
    </reaction>
</comment>
<dbReference type="PANTHER" id="PTHR10695">
    <property type="entry name" value="DEPHOSPHO-COA KINASE-RELATED"/>
    <property type="match status" value="1"/>
</dbReference>
<dbReference type="SUPFAM" id="SSF52540">
    <property type="entry name" value="P-loop containing nucleoside triphosphate hydrolases"/>
    <property type="match status" value="1"/>
</dbReference>
<dbReference type="CDD" id="cd02022">
    <property type="entry name" value="DPCK"/>
    <property type="match status" value="1"/>
</dbReference>
<keyword evidence="3" id="KW-0963">Cytoplasm</keyword>
<evidence type="ECO:0000256" key="4">
    <source>
        <dbReference type="NCBIfam" id="TIGR00152"/>
    </source>
</evidence>
<dbReference type="RefSeq" id="WP_349641126.1">
    <property type="nucleotide sequence ID" value="NZ_CAWVOH010000001.1"/>
</dbReference>
<keyword evidence="3" id="KW-0173">Coenzyme A biosynthesis</keyword>
<evidence type="ECO:0000256" key="2">
    <source>
        <dbReference type="ARBA" id="ARBA00022840"/>
    </source>
</evidence>
<dbReference type="HAMAP" id="MF_00376">
    <property type="entry name" value="Dephospho_CoA_kinase"/>
    <property type="match status" value="1"/>
</dbReference>
<dbReference type="EMBL" id="CAWVOH010000001">
    <property type="protein sequence ID" value="CAK8053562.1"/>
    <property type="molecule type" value="Genomic_DNA"/>
</dbReference>
<accession>A0ABM9N340</accession>
<evidence type="ECO:0000256" key="3">
    <source>
        <dbReference type="HAMAP-Rule" id="MF_00376"/>
    </source>
</evidence>
<evidence type="ECO:0000256" key="1">
    <source>
        <dbReference type="ARBA" id="ARBA00022741"/>
    </source>
</evidence>
<comment type="pathway">
    <text evidence="3">Cofactor biosynthesis; coenzyme A biosynthesis; CoA from (R)-pantothenate: step 5/5.</text>
</comment>
<keyword evidence="1 3" id="KW-0547">Nucleotide-binding</keyword>
<dbReference type="InterPro" id="IPR027417">
    <property type="entry name" value="P-loop_NTPase"/>
</dbReference>
<comment type="subcellular location">
    <subcellularLocation>
        <location evidence="3">Cytoplasm</location>
    </subcellularLocation>
</comment>
<comment type="caution">
    <text evidence="6">The sequence shown here is derived from an EMBL/GenBank/DDBJ whole genome shotgun (WGS) entry which is preliminary data.</text>
</comment>
<dbReference type="Proteomes" id="UP001314241">
    <property type="component" value="Unassembled WGS sequence"/>
</dbReference>
<dbReference type="Gene3D" id="3.40.50.300">
    <property type="entry name" value="P-loop containing nucleotide triphosphate hydrolases"/>
    <property type="match status" value="1"/>
</dbReference>
<name>A0ABM9N340_9LACO</name>
<evidence type="ECO:0000256" key="5">
    <source>
        <dbReference type="SAM" id="Coils"/>
    </source>
</evidence>
<dbReference type="InterPro" id="IPR001977">
    <property type="entry name" value="Depp_CoAkinase"/>
</dbReference>
<dbReference type="Pfam" id="PF01121">
    <property type="entry name" value="CoaE"/>
    <property type="match status" value="1"/>
</dbReference>
<keyword evidence="2 3" id="KW-0067">ATP-binding</keyword>
<feature type="binding site" evidence="3">
    <location>
        <begin position="11"/>
        <end position="16"/>
    </location>
    <ligand>
        <name>ATP</name>
        <dbReference type="ChEBI" id="CHEBI:30616"/>
    </ligand>
</feature>
<dbReference type="PANTHER" id="PTHR10695:SF46">
    <property type="entry name" value="BIFUNCTIONAL COENZYME A SYNTHASE-RELATED"/>
    <property type="match status" value="1"/>
</dbReference>
<gene>
    <name evidence="3" type="primary">coaE</name>
    <name evidence="6" type="ORF">R54876_GBNLAHCA_00118</name>
</gene>
<keyword evidence="3 6" id="KW-0808">Transferase</keyword>
<evidence type="ECO:0000313" key="7">
    <source>
        <dbReference type="Proteomes" id="UP001314241"/>
    </source>
</evidence>
<organism evidence="6 7">
    <name type="scientific">Eupransor demetentiae</name>
    <dbReference type="NCBI Taxonomy" id="3109584"/>
    <lineage>
        <taxon>Bacteria</taxon>
        <taxon>Bacillati</taxon>
        <taxon>Bacillota</taxon>
        <taxon>Bacilli</taxon>
        <taxon>Lactobacillales</taxon>
        <taxon>Lactobacillaceae</taxon>
        <taxon>Eupransor</taxon>
    </lineage>
</organism>
<dbReference type="PROSITE" id="PS51219">
    <property type="entry name" value="DPCK"/>
    <property type="match status" value="1"/>
</dbReference>
<reference evidence="6 7" key="1">
    <citation type="submission" date="2024-01" db="EMBL/GenBank/DDBJ databases">
        <authorList>
            <person name="Botero Cardona J."/>
        </authorList>
    </citation>
    <scope>NUCLEOTIDE SEQUENCE [LARGE SCALE GENOMIC DNA]</scope>
    <source>
        <strain evidence="6 7">LMG 33000</strain>
    </source>
</reference>
<feature type="coiled-coil region" evidence="5">
    <location>
        <begin position="175"/>
        <end position="202"/>
    </location>
</feature>